<reference evidence="2" key="1">
    <citation type="submission" date="2019-02" db="EMBL/GenBank/DDBJ databases">
        <authorList>
            <person name="Gruber-Vodicka R. H."/>
            <person name="Seah K. B. B."/>
        </authorList>
    </citation>
    <scope>NUCLEOTIDE SEQUENCE</scope>
    <source>
        <strain evidence="2">BECK_BZ15</strain>
    </source>
</reference>
<evidence type="ECO:0000313" key="2">
    <source>
        <dbReference type="EMBL" id="VFJ45277.1"/>
    </source>
</evidence>
<gene>
    <name evidence="2" type="ORF">BECKFW1821A_GA0114235_100923</name>
</gene>
<keyword evidence="1" id="KW-0812">Transmembrane</keyword>
<accession>A0A450S0U3</accession>
<dbReference type="AlphaFoldDB" id="A0A450S0U3"/>
<name>A0A450S0U3_9GAMM</name>
<organism evidence="2">
    <name type="scientific">Candidatus Kentrum sp. FW</name>
    <dbReference type="NCBI Taxonomy" id="2126338"/>
    <lineage>
        <taxon>Bacteria</taxon>
        <taxon>Pseudomonadati</taxon>
        <taxon>Pseudomonadota</taxon>
        <taxon>Gammaproteobacteria</taxon>
        <taxon>Candidatus Kentrum</taxon>
    </lineage>
</organism>
<sequence length="85" mass="9689">MIKQTIGELLENQEVRVLQGNFIAAKYIYIIQIVVKIIPWFGVFWIKNYPCSATAGEAENDVPICPEHFTTREILHLSGAMRLPT</sequence>
<keyword evidence="1" id="KW-0472">Membrane</keyword>
<proteinExistence type="predicted"/>
<keyword evidence="1" id="KW-1133">Transmembrane helix</keyword>
<feature type="transmembrane region" description="Helical" evidence="1">
    <location>
        <begin position="27"/>
        <end position="46"/>
    </location>
</feature>
<protein>
    <submittedName>
        <fullName evidence="2">Uncharacterized protein</fullName>
    </submittedName>
</protein>
<evidence type="ECO:0000256" key="1">
    <source>
        <dbReference type="SAM" id="Phobius"/>
    </source>
</evidence>
<dbReference type="EMBL" id="CAADEW010000009">
    <property type="protein sequence ID" value="VFJ45277.1"/>
    <property type="molecule type" value="Genomic_DNA"/>
</dbReference>